<dbReference type="GO" id="GO:0003887">
    <property type="term" value="F:DNA-directed DNA polymerase activity"/>
    <property type="evidence" value="ECO:0007669"/>
    <property type="project" value="UniProtKB-KW"/>
</dbReference>
<keyword evidence="5" id="KW-0235">DNA replication</keyword>
<feature type="domain" description="DNA-directed DNA polymerase family B mitochondria/virus" evidence="9">
    <location>
        <begin position="55"/>
        <end position="120"/>
    </location>
</feature>
<dbReference type="EMBL" id="JAUCMV010000002">
    <property type="protein sequence ID" value="KAK0415332.1"/>
    <property type="molecule type" value="Genomic_DNA"/>
</dbReference>
<gene>
    <name evidence="10" type="ORF">QR680_011892</name>
</gene>
<protein>
    <recommendedName>
        <fullName evidence="2">DNA-directed DNA polymerase</fullName>
        <ecNumber evidence="2">2.7.7.7</ecNumber>
    </recommendedName>
</protein>
<evidence type="ECO:0000313" key="11">
    <source>
        <dbReference type="Proteomes" id="UP001175271"/>
    </source>
</evidence>
<keyword evidence="7" id="KW-0238">DNA-binding</keyword>
<keyword evidence="3" id="KW-0808">Transferase</keyword>
<evidence type="ECO:0000256" key="3">
    <source>
        <dbReference type="ARBA" id="ARBA00022679"/>
    </source>
</evidence>
<reference evidence="10" key="1">
    <citation type="submission" date="2023-06" db="EMBL/GenBank/DDBJ databases">
        <title>Genomic analysis of the entomopathogenic nematode Steinernema hermaphroditum.</title>
        <authorList>
            <person name="Schwarz E.M."/>
            <person name="Heppert J.K."/>
            <person name="Baniya A."/>
            <person name="Schwartz H.T."/>
            <person name="Tan C.-H."/>
            <person name="Antoshechkin I."/>
            <person name="Sternberg P.W."/>
            <person name="Goodrich-Blair H."/>
            <person name="Dillman A.R."/>
        </authorList>
    </citation>
    <scope>NUCLEOTIDE SEQUENCE</scope>
    <source>
        <strain evidence="10">PS9179</strain>
        <tissue evidence="10">Whole animal</tissue>
    </source>
</reference>
<dbReference type="GO" id="GO:0003677">
    <property type="term" value="F:DNA binding"/>
    <property type="evidence" value="ECO:0007669"/>
    <property type="project" value="UniProtKB-KW"/>
</dbReference>
<proteinExistence type="inferred from homology"/>
<keyword evidence="11" id="KW-1185">Reference proteome</keyword>
<dbReference type="InterPro" id="IPR004868">
    <property type="entry name" value="DNA-dir_DNA_pol_B_mt/vir"/>
</dbReference>
<sequence length="185" mass="21532">MSHRTRSTQHATHGEVQRRSFIVRERFPHQLANRKTADRSDTSDTTSTLPITIFDFDKEIIEYCKNDVFLLAEGCLKFRQEFLPSTDLDCFKVSTTIPSASIKNFKSFLLREKTIAHIPELGYFARQGCQRKEKTNRLSRRVSATIPSACMKYFKSFLLREKTIAHIPELGYFARQSCQRKTKNE</sequence>
<comment type="similarity">
    <text evidence="1">Belongs to the DNA polymerase type-B family.</text>
</comment>
<dbReference type="Proteomes" id="UP001175271">
    <property type="component" value="Unassembled WGS sequence"/>
</dbReference>
<evidence type="ECO:0000256" key="2">
    <source>
        <dbReference type="ARBA" id="ARBA00012417"/>
    </source>
</evidence>
<dbReference type="GO" id="GO:0000166">
    <property type="term" value="F:nucleotide binding"/>
    <property type="evidence" value="ECO:0007669"/>
    <property type="project" value="InterPro"/>
</dbReference>
<evidence type="ECO:0000256" key="8">
    <source>
        <dbReference type="ARBA" id="ARBA00049244"/>
    </source>
</evidence>
<keyword evidence="4" id="KW-0548">Nucleotidyltransferase</keyword>
<evidence type="ECO:0000259" key="9">
    <source>
        <dbReference type="Pfam" id="PF03175"/>
    </source>
</evidence>
<evidence type="ECO:0000256" key="4">
    <source>
        <dbReference type="ARBA" id="ARBA00022695"/>
    </source>
</evidence>
<comment type="catalytic activity">
    <reaction evidence="8">
        <text>DNA(n) + a 2'-deoxyribonucleoside 5'-triphosphate = DNA(n+1) + diphosphate</text>
        <dbReference type="Rhea" id="RHEA:22508"/>
        <dbReference type="Rhea" id="RHEA-COMP:17339"/>
        <dbReference type="Rhea" id="RHEA-COMP:17340"/>
        <dbReference type="ChEBI" id="CHEBI:33019"/>
        <dbReference type="ChEBI" id="CHEBI:61560"/>
        <dbReference type="ChEBI" id="CHEBI:173112"/>
        <dbReference type="EC" id="2.7.7.7"/>
    </reaction>
</comment>
<accession>A0AA39I2L5</accession>
<name>A0AA39I2L5_9BILA</name>
<dbReference type="EC" id="2.7.7.7" evidence="2"/>
<evidence type="ECO:0000313" key="10">
    <source>
        <dbReference type="EMBL" id="KAK0415332.1"/>
    </source>
</evidence>
<evidence type="ECO:0000256" key="7">
    <source>
        <dbReference type="ARBA" id="ARBA00023125"/>
    </source>
</evidence>
<dbReference type="GO" id="GO:0006260">
    <property type="term" value="P:DNA replication"/>
    <property type="evidence" value="ECO:0007669"/>
    <property type="project" value="UniProtKB-KW"/>
</dbReference>
<dbReference type="Pfam" id="PF03175">
    <property type="entry name" value="DNA_pol_B_2"/>
    <property type="match status" value="1"/>
</dbReference>
<keyword evidence="6" id="KW-0239">DNA-directed DNA polymerase</keyword>
<comment type="caution">
    <text evidence="10">The sequence shown here is derived from an EMBL/GenBank/DDBJ whole genome shotgun (WGS) entry which is preliminary data.</text>
</comment>
<evidence type="ECO:0000256" key="1">
    <source>
        <dbReference type="ARBA" id="ARBA00005755"/>
    </source>
</evidence>
<evidence type="ECO:0000256" key="5">
    <source>
        <dbReference type="ARBA" id="ARBA00022705"/>
    </source>
</evidence>
<dbReference type="AlphaFoldDB" id="A0AA39I2L5"/>
<organism evidence="10 11">
    <name type="scientific">Steinernema hermaphroditum</name>
    <dbReference type="NCBI Taxonomy" id="289476"/>
    <lineage>
        <taxon>Eukaryota</taxon>
        <taxon>Metazoa</taxon>
        <taxon>Ecdysozoa</taxon>
        <taxon>Nematoda</taxon>
        <taxon>Chromadorea</taxon>
        <taxon>Rhabditida</taxon>
        <taxon>Tylenchina</taxon>
        <taxon>Panagrolaimomorpha</taxon>
        <taxon>Strongyloidoidea</taxon>
        <taxon>Steinernematidae</taxon>
        <taxon>Steinernema</taxon>
    </lineage>
</organism>
<evidence type="ECO:0000256" key="6">
    <source>
        <dbReference type="ARBA" id="ARBA00022932"/>
    </source>
</evidence>